<dbReference type="VEuPathDB" id="FungiDB:PC110_g19643"/>
<comment type="caution">
    <text evidence="2">The sequence shown here is derived from an EMBL/GenBank/DDBJ whole genome shotgun (WGS) entry which is preliminary data.</text>
</comment>
<gene>
    <name evidence="2" type="ORF">JG687_00015071</name>
</gene>
<reference evidence="2" key="1">
    <citation type="submission" date="2021-01" db="EMBL/GenBank/DDBJ databases">
        <title>Phytophthora aleatoria, a newly-described species from Pinus radiata is distinct from Phytophthora cactorum isolates based on comparative genomics.</title>
        <authorList>
            <person name="Mcdougal R."/>
            <person name="Panda P."/>
            <person name="Williams N."/>
            <person name="Studholme D.J."/>
        </authorList>
    </citation>
    <scope>NUCLEOTIDE SEQUENCE</scope>
    <source>
        <strain evidence="2">NZFS 3830</strain>
    </source>
</reference>
<organism evidence="2 3">
    <name type="scientific">Phytophthora cactorum</name>
    <dbReference type="NCBI Taxonomy" id="29920"/>
    <lineage>
        <taxon>Eukaryota</taxon>
        <taxon>Sar</taxon>
        <taxon>Stramenopiles</taxon>
        <taxon>Oomycota</taxon>
        <taxon>Peronosporomycetes</taxon>
        <taxon>Peronosporales</taxon>
        <taxon>Peronosporaceae</taxon>
        <taxon>Phytophthora</taxon>
    </lineage>
</organism>
<sequence>MRGQLQHQQQSKRNQKPMKVVVPAAEKKTLAPPRDGCLKCRGAHWLDECRRATAEQRTEVLARLREVKNSRTGSVRLKTVSAPVRANMVRIIGVADTPYILDNGADQLNVNLDVKELATPLSVYLADGRRADCADQVTVALLLGTAAGPVHMRDVQCL</sequence>
<feature type="compositionally biased region" description="Polar residues" evidence="1">
    <location>
        <begin position="1"/>
        <end position="12"/>
    </location>
</feature>
<evidence type="ECO:0000313" key="3">
    <source>
        <dbReference type="Proteomes" id="UP000688947"/>
    </source>
</evidence>
<dbReference type="OrthoDB" id="119135at2759"/>
<accession>A0A8T1TUR6</accession>
<dbReference type="AlphaFoldDB" id="A0A8T1TUR6"/>
<evidence type="ECO:0000313" key="2">
    <source>
        <dbReference type="EMBL" id="KAG6949120.1"/>
    </source>
</evidence>
<name>A0A8T1TUR6_9STRA</name>
<dbReference type="EMBL" id="JAENGZ010001291">
    <property type="protein sequence ID" value="KAG6949120.1"/>
    <property type="molecule type" value="Genomic_DNA"/>
</dbReference>
<dbReference type="Proteomes" id="UP000688947">
    <property type="component" value="Unassembled WGS sequence"/>
</dbReference>
<evidence type="ECO:0000256" key="1">
    <source>
        <dbReference type="SAM" id="MobiDB-lite"/>
    </source>
</evidence>
<feature type="region of interest" description="Disordered" evidence="1">
    <location>
        <begin position="1"/>
        <end position="20"/>
    </location>
</feature>
<proteinExistence type="predicted"/>
<protein>
    <submittedName>
        <fullName evidence="2">Uncharacterized protein</fullName>
    </submittedName>
</protein>